<evidence type="ECO:0000313" key="3">
    <source>
        <dbReference type="Proteomes" id="UP000218209"/>
    </source>
</evidence>
<feature type="compositionally biased region" description="Basic residues" evidence="1">
    <location>
        <begin position="9"/>
        <end position="18"/>
    </location>
</feature>
<feature type="compositionally biased region" description="Pro residues" evidence="1">
    <location>
        <begin position="53"/>
        <end position="71"/>
    </location>
</feature>
<dbReference type="AlphaFoldDB" id="A0A1X6P3M5"/>
<organism evidence="2 3">
    <name type="scientific">Porphyra umbilicalis</name>
    <name type="common">Purple laver</name>
    <name type="synonym">Red alga</name>
    <dbReference type="NCBI Taxonomy" id="2786"/>
    <lineage>
        <taxon>Eukaryota</taxon>
        <taxon>Rhodophyta</taxon>
        <taxon>Bangiophyceae</taxon>
        <taxon>Bangiales</taxon>
        <taxon>Bangiaceae</taxon>
        <taxon>Porphyra</taxon>
    </lineage>
</organism>
<accession>A0A1X6P3M5</accession>
<proteinExistence type="predicted"/>
<keyword evidence="3" id="KW-1185">Reference proteome</keyword>
<reference evidence="2 3" key="1">
    <citation type="submission" date="2017-03" db="EMBL/GenBank/DDBJ databases">
        <title>WGS assembly of Porphyra umbilicalis.</title>
        <authorList>
            <person name="Brawley S.H."/>
            <person name="Blouin N.A."/>
            <person name="Ficko-Blean E."/>
            <person name="Wheeler G.L."/>
            <person name="Lohr M."/>
            <person name="Goodson H.V."/>
            <person name="Jenkins J.W."/>
            <person name="Blaby-Haas C.E."/>
            <person name="Helliwell K.E."/>
            <person name="Chan C."/>
            <person name="Marriage T."/>
            <person name="Bhattacharya D."/>
            <person name="Klein A.S."/>
            <person name="Badis Y."/>
            <person name="Brodie J."/>
            <person name="Cao Y."/>
            <person name="Collen J."/>
            <person name="Dittami S.M."/>
            <person name="Gachon C.M."/>
            <person name="Green B.R."/>
            <person name="Karpowicz S."/>
            <person name="Kim J.W."/>
            <person name="Kudahl U."/>
            <person name="Lin S."/>
            <person name="Michel G."/>
            <person name="Mittag M."/>
            <person name="Olson B.J."/>
            <person name="Pangilinan J."/>
            <person name="Peng Y."/>
            <person name="Qiu H."/>
            <person name="Shu S."/>
            <person name="Singer J.T."/>
            <person name="Smith A.G."/>
            <person name="Sprecher B.N."/>
            <person name="Wagner V."/>
            <person name="Wang W."/>
            <person name="Wang Z.-Y."/>
            <person name="Yan J."/>
            <person name="Yarish C."/>
            <person name="Zoeuner-Riek S."/>
            <person name="Zhuang Y."/>
            <person name="Zou Y."/>
            <person name="Lindquist E.A."/>
            <person name="Grimwood J."/>
            <person name="Barry K."/>
            <person name="Rokhsar D.S."/>
            <person name="Schmutz J."/>
            <person name="Stiller J.W."/>
            <person name="Grossman A.R."/>
            <person name="Prochnik S.E."/>
        </authorList>
    </citation>
    <scope>NUCLEOTIDE SEQUENCE [LARGE SCALE GENOMIC DNA]</scope>
    <source>
        <strain evidence="2">4086291</strain>
    </source>
</reference>
<sequence length="119" mass="12293">MTPMSPTRVGRKRSRVLRPAHSWPLTPPAHHPCCIHRPPPLCPSPSHSTASPRSPPSRPPTTRPPSAPPPATHSLSLLSSAAAVTFPATISDMGTFTSAATTPSAATRAAITSPPASSL</sequence>
<protein>
    <submittedName>
        <fullName evidence="2">Uncharacterized protein</fullName>
    </submittedName>
</protein>
<dbReference type="EMBL" id="KV918901">
    <property type="protein sequence ID" value="OSX75489.1"/>
    <property type="molecule type" value="Genomic_DNA"/>
</dbReference>
<evidence type="ECO:0000313" key="2">
    <source>
        <dbReference type="EMBL" id="OSX75489.1"/>
    </source>
</evidence>
<feature type="region of interest" description="Disordered" evidence="1">
    <location>
        <begin position="1"/>
        <end position="74"/>
    </location>
</feature>
<gene>
    <name evidence="2" type="ORF">BU14_0234s0016</name>
</gene>
<name>A0A1X6P3M5_PORUM</name>
<feature type="region of interest" description="Disordered" evidence="1">
    <location>
        <begin position="100"/>
        <end position="119"/>
    </location>
</feature>
<evidence type="ECO:0000256" key="1">
    <source>
        <dbReference type="SAM" id="MobiDB-lite"/>
    </source>
</evidence>
<dbReference type="Proteomes" id="UP000218209">
    <property type="component" value="Unassembled WGS sequence"/>
</dbReference>